<feature type="compositionally biased region" description="Low complexity" evidence="6">
    <location>
        <begin position="1161"/>
        <end position="1175"/>
    </location>
</feature>
<feature type="compositionally biased region" description="Basic and acidic residues" evidence="6">
    <location>
        <begin position="2566"/>
        <end position="2693"/>
    </location>
</feature>
<reference evidence="8 9" key="1">
    <citation type="journal article" date="2014" name="Nat. Commun.">
        <title>Klebsormidium flaccidum genome reveals primary factors for plant terrestrial adaptation.</title>
        <authorList>
            <person name="Hori K."/>
            <person name="Maruyama F."/>
            <person name="Fujisawa T."/>
            <person name="Togashi T."/>
            <person name="Yamamoto N."/>
            <person name="Seo M."/>
            <person name="Sato S."/>
            <person name="Yamada T."/>
            <person name="Mori H."/>
            <person name="Tajima N."/>
            <person name="Moriyama T."/>
            <person name="Ikeuchi M."/>
            <person name="Watanabe M."/>
            <person name="Wada H."/>
            <person name="Kobayashi K."/>
            <person name="Saito M."/>
            <person name="Masuda T."/>
            <person name="Sasaki-Sekimoto Y."/>
            <person name="Mashiguchi K."/>
            <person name="Awai K."/>
            <person name="Shimojima M."/>
            <person name="Masuda S."/>
            <person name="Iwai M."/>
            <person name="Nobusawa T."/>
            <person name="Narise T."/>
            <person name="Kondo S."/>
            <person name="Saito H."/>
            <person name="Sato R."/>
            <person name="Murakawa M."/>
            <person name="Ihara Y."/>
            <person name="Oshima-Yamada Y."/>
            <person name="Ohtaka K."/>
            <person name="Satoh M."/>
            <person name="Sonobe K."/>
            <person name="Ishii M."/>
            <person name="Ohtani R."/>
            <person name="Kanamori-Sato M."/>
            <person name="Honoki R."/>
            <person name="Miyazaki D."/>
            <person name="Mochizuki H."/>
            <person name="Umetsu J."/>
            <person name="Higashi K."/>
            <person name="Shibata D."/>
            <person name="Kamiya Y."/>
            <person name="Sato N."/>
            <person name="Nakamura Y."/>
            <person name="Tabata S."/>
            <person name="Ida S."/>
            <person name="Kurokawa K."/>
            <person name="Ohta H."/>
        </authorList>
    </citation>
    <scope>NUCLEOTIDE SEQUENCE [LARGE SCALE GENOMIC DNA]</scope>
    <source>
        <strain evidence="8 9">NIES-2285</strain>
    </source>
</reference>
<proteinExistence type="predicted"/>
<feature type="region of interest" description="Disordered" evidence="6">
    <location>
        <begin position="3485"/>
        <end position="3516"/>
    </location>
</feature>
<keyword evidence="2 8" id="KW-0378">Hydrolase</keyword>
<evidence type="ECO:0000259" key="7">
    <source>
        <dbReference type="PROSITE" id="PS50103"/>
    </source>
</evidence>
<feature type="compositionally biased region" description="Polar residues" evidence="6">
    <location>
        <begin position="1822"/>
        <end position="1833"/>
    </location>
</feature>
<evidence type="ECO:0000256" key="1">
    <source>
        <dbReference type="ARBA" id="ARBA00022741"/>
    </source>
</evidence>
<feature type="compositionally biased region" description="Basic and acidic residues" evidence="6">
    <location>
        <begin position="3287"/>
        <end position="3301"/>
    </location>
</feature>
<dbReference type="Pfam" id="PF13086">
    <property type="entry name" value="AAA_11"/>
    <property type="match status" value="1"/>
</dbReference>
<feature type="zinc finger region" description="C3H1-type" evidence="5">
    <location>
        <begin position="3058"/>
        <end position="3081"/>
    </location>
</feature>
<feature type="domain" description="C3H1-type" evidence="7">
    <location>
        <begin position="3082"/>
        <end position="3108"/>
    </location>
</feature>
<dbReference type="InterPro" id="IPR024481">
    <property type="entry name" value="Helicase_Sen1_N"/>
</dbReference>
<feature type="compositionally biased region" description="Basic and acidic residues" evidence="6">
    <location>
        <begin position="2704"/>
        <end position="2718"/>
    </location>
</feature>
<dbReference type="GO" id="GO:0005524">
    <property type="term" value="F:ATP binding"/>
    <property type="evidence" value="ECO:0007669"/>
    <property type="project" value="UniProtKB-KW"/>
</dbReference>
<feature type="compositionally biased region" description="Polar residues" evidence="6">
    <location>
        <begin position="1176"/>
        <end position="1189"/>
    </location>
</feature>
<keyword evidence="5" id="KW-0862">Zinc</keyword>
<evidence type="ECO:0000256" key="5">
    <source>
        <dbReference type="PROSITE-ProRule" id="PRU00723"/>
    </source>
</evidence>
<feature type="compositionally biased region" description="Basic and acidic residues" evidence="6">
    <location>
        <begin position="1259"/>
        <end position="1274"/>
    </location>
</feature>
<feature type="region of interest" description="Disordered" evidence="6">
    <location>
        <begin position="2950"/>
        <end position="3067"/>
    </location>
</feature>
<dbReference type="GO" id="GO:0008270">
    <property type="term" value="F:zinc ion binding"/>
    <property type="evidence" value="ECO:0007669"/>
    <property type="project" value="UniProtKB-KW"/>
</dbReference>
<name>A0A1Y1IHE5_KLENI</name>
<feature type="compositionally biased region" description="Polar residues" evidence="6">
    <location>
        <begin position="2461"/>
        <end position="2470"/>
    </location>
</feature>
<keyword evidence="9" id="KW-1185">Reference proteome</keyword>
<dbReference type="Pfam" id="PF00642">
    <property type="entry name" value="zf-CCCH"/>
    <property type="match status" value="1"/>
</dbReference>
<evidence type="ECO:0000313" key="8">
    <source>
        <dbReference type="EMBL" id="GAQ88481.1"/>
    </source>
</evidence>
<feature type="zinc finger region" description="C3H1-type" evidence="5">
    <location>
        <begin position="3082"/>
        <end position="3108"/>
    </location>
</feature>
<dbReference type="InterPro" id="IPR047187">
    <property type="entry name" value="SF1_C_Upf1"/>
</dbReference>
<feature type="compositionally biased region" description="Basic and acidic residues" evidence="6">
    <location>
        <begin position="2982"/>
        <end position="3013"/>
    </location>
</feature>
<feature type="region of interest" description="Disordered" evidence="6">
    <location>
        <begin position="1010"/>
        <end position="1343"/>
    </location>
</feature>
<feature type="compositionally biased region" description="Basic and acidic residues" evidence="6">
    <location>
        <begin position="3042"/>
        <end position="3059"/>
    </location>
</feature>
<feature type="compositionally biased region" description="Basic and acidic residues" evidence="6">
    <location>
        <begin position="3260"/>
        <end position="3273"/>
    </location>
</feature>
<keyword evidence="3" id="KW-0347">Helicase</keyword>
<keyword evidence="1" id="KW-0547">Nucleotide-binding</keyword>
<feature type="compositionally biased region" description="Gly residues" evidence="6">
    <location>
        <begin position="1842"/>
        <end position="1851"/>
    </location>
</feature>
<feature type="compositionally biased region" description="Polar residues" evidence="6">
    <location>
        <begin position="1622"/>
        <end position="1638"/>
    </location>
</feature>
<dbReference type="OrthoDB" id="6513042at2759"/>
<evidence type="ECO:0000256" key="2">
    <source>
        <dbReference type="ARBA" id="ARBA00022801"/>
    </source>
</evidence>
<dbReference type="InterPro" id="IPR027417">
    <property type="entry name" value="P-loop_NTPase"/>
</dbReference>
<protein>
    <submittedName>
        <fullName evidence="8">Protein with P-loop containing nucleoside triphosphate hydrolase domain</fullName>
    </submittedName>
</protein>
<feature type="compositionally biased region" description="Basic and acidic residues" evidence="6">
    <location>
        <begin position="2301"/>
        <end position="2313"/>
    </location>
</feature>
<feature type="region of interest" description="Disordered" evidence="6">
    <location>
        <begin position="3103"/>
        <end position="3214"/>
    </location>
</feature>
<keyword evidence="4" id="KW-0067">ATP-binding</keyword>
<gene>
    <name evidence="8" type="ORF">KFL_004320070</name>
</gene>
<dbReference type="SUPFAM" id="SSF52540">
    <property type="entry name" value="P-loop containing nucleoside triphosphate hydrolases"/>
    <property type="match status" value="1"/>
</dbReference>
<feature type="compositionally biased region" description="Polar residues" evidence="6">
    <location>
        <begin position="1050"/>
        <end position="1061"/>
    </location>
</feature>
<feature type="compositionally biased region" description="Basic and acidic residues" evidence="6">
    <location>
        <begin position="2532"/>
        <end position="2558"/>
    </location>
</feature>
<dbReference type="CDD" id="cd18808">
    <property type="entry name" value="SF1_C_Upf1"/>
    <property type="match status" value="1"/>
</dbReference>
<accession>A0A1Y1IHE5</accession>
<dbReference type="GO" id="GO:0004386">
    <property type="term" value="F:helicase activity"/>
    <property type="evidence" value="ECO:0007669"/>
    <property type="project" value="UniProtKB-KW"/>
</dbReference>
<dbReference type="Pfam" id="PF23576">
    <property type="entry name" value="SEN1_barrel"/>
    <property type="match status" value="1"/>
</dbReference>
<feature type="region of interest" description="Disordered" evidence="6">
    <location>
        <begin position="1798"/>
        <end position="1854"/>
    </location>
</feature>
<dbReference type="GO" id="GO:0005694">
    <property type="term" value="C:chromosome"/>
    <property type="evidence" value="ECO:0007669"/>
    <property type="project" value="UniProtKB-ARBA"/>
</dbReference>
<evidence type="ECO:0000256" key="4">
    <source>
        <dbReference type="ARBA" id="ARBA00022840"/>
    </source>
</evidence>
<feature type="compositionally biased region" description="Basic and acidic residues" evidence="6">
    <location>
        <begin position="2747"/>
        <end position="2901"/>
    </location>
</feature>
<dbReference type="InterPro" id="IPR056474">
    <property type="entry name" value="SEN1_barrel"/>
</dbReference>
<feature type="compositionally biased region" description="Polar residues" evidence="6">
    <location>
        <begin position="3172"/>
        <end position="3181"/>
    </location>
</feature>
<sequence length="3516" mass="383576">MAAPQMRKLSLEEAAPQRKDLERRWNLLEDAAANGSEDEETERAKEQWFLDALLFLAKAPLEQHSWCQFSDLSSLALESFYHYYSNPNQALSLVWQRWCQELRSCDSCVHTYQRSKEELREEFDGGPATEELFSVLDRLDQERVSQQLKEIKALFEAGNYDPEQSADLIFPTIYEVLNYPAILEDAEVDRLVAPVLSFMDQVHAISIGEYRPAGIYSLLFHNSPEGRAVATRLAKTTPPFRDGQELEIVQPILHRKVALLQQLAGSAAIHVDGGGQLPEEKLAIFGGRPARPTRVQEHLPLWLGLSTFLELLEPAAMLGGLVERHPDVVSTVLNQASEPGNPAFNVALKCLKLLFQGVGYRLWWDTDFTPKVVRSTLVSHCNTSRKENLHLTIFQLFEPFLQSLEVDRNTSDEFYDERETLLKFLTKQVANSASFSGVVKSKGLEVAFRIIQRGYTLVPPMPPSDLTPFWAPPLVASLNNPATQETLRTQAVELMSTIVVFDSSALCSAVFPPAPGFSGASDLVAYLPGSNATLGPQPSSGQEPLEVLEGQPAESGWGAEWATLETAAGSYAKEHFHPPALWQALFLAAPPVNFPGLLTKAVLWAATRLALLEEAVGLNPDQTAADGAKDWPFVVVENDGKKVSNVVEASREGRKDLVVLYRRCTAAYLDHLRQRSVDGDVAVLQALEWETWIAESLIILLLDPTALIRNADREVLKYFTADATLDGGLRTLCADAPAARAVSEGIFKASEKLLHMGFPKCSRGSQLLCFYASKLLRINSSNEQDAAEGSTEHVTLWAIACARIAEGLWPLLLRVLEGSRPAAESFEPGPTAQGLLPVADYLISASLFQRLIVHVFEAFVATWPFIRHRALPGAALGRPSVRGDVSTPGAADVSSPVRARGDVSRAPGFGSPARTPSVFDLVEGGRLKPPGHQGDEWLVDFVKWGDVTRPAVRRRWMECIELVGCEMVDAGARLPAAARGVVRDLLAPTSSLSDEQRLVLSQFFPHEAPGNLGQSALDSLPSRPAHASPPKPAFPLRQPSFETPPRSKAPTASQSRLTTSFLEGGSPPAPAGFFQPPPTAVPPKSPAIVIDLEEDDQPLSLRRKEAPRAGNSRRPIDLETESDSKSKSRSDTKTFVRTPAQTQSAEASTSGRESADKEASKMAASLAAFANRASSRPSPWSRNSDTPGGSRSAATPTNRTPPAPNRTSPMYSKRAPPRYPQQVKIDSMLSRQREEEELERVWAAADGLGGFGSAGPGKRKTDSTEASRKRESDSKPAPVKSPTVPMVPGGSAPQPERPTNRGGGDEGSSVHSRGVPVPGPKVPQLRPAAPRKTMRIELPGEGQTASARARMRRFGSHAPPGPPPKPDDWYKKILAMDFFRVVGTEDADEGLARPPNEGTDRLVQVPDRFESASQYAQVFRPLLMEEFKAQLQRVHDESGSSSNSEMLEVGHFKLLSLARRDDFWDANFVAGEDAERNVRECSELDLLLLTKHAPSKGDPSRIHVLAKVDRRDQRDSKGQRRQCTVLVLKLFLPINEPRLLKVKQLLTDGSKWHATKLFSMVPQMREFQAMSAFHTLPMVSTLLNPSSAKPRSNSSNPSAIRKLPEPLQKHLLSRYNESQQAAIASATDSGGSHNQRLTLIQGPPGTGKTSTIMGILSALLSGPGGNVTRAERVPGGLGANRPVKAPVKLSEREESAILTAQAQRAWQQAEEAKELMAKGEENGNGLAGGVQLGGEGAPRILLCAQSNAAVDELVARLLKSGVWGADGLPVRPSIVRIGNARTIHPDSRPVHIDTLVEAETRSPSPSDGVNKPASEDQKRQLRNSLVKISSEMSAAQKKSAPSGGGADGPAGEGEEKLKKTLDGLYQKRKAVQSEIIALEAADRKTREQERAKRSAVRRKILRDASIVVTTLSGCWGDVYSACKESKGSEAGGLFDAVIIDEAAQALEPATLIPLQLLVPRGGRCIMIGDPKQLPATVLSRAAANFNYERSLFERLQRGGLPVTLLSAQYRMHPEIRQFPSAHFYGGLLTDGEGISRTSRLVPFHERPVFGPYVFFDVVDGQERSRGGASSLSNDAEATAVFELYQGVRRSYPGENLRGRVGIITPYKQQLEALKRKFREVMGDRAMLDVEFNTVDGFQGREVDVLILSTVRTGGIGFVADVRRMNVALTRARNSLWIVGNSAALKRNPHWAALLSDAAGRGLVFEARRPYSALFTPAKGAKKALAGPSKATGVNLGSDEGKNVNTLDVQVGSGGKKGEKRPAELIPLGRSKKPKTTEASPLSGVKRKPEGGSLEMPVAKASRSDGPESSKVPDVKYTPLVDDSEKAETKVAAAADFLKAVETPVAAVSGSVPKGAPVDLSKAPKKSILKNALSRLEAAGGALASLNLPPAPTTFSAGVSPAKSTPGSAVDSVFSRPVEVLRSSPMRPAPLEIPLVRVPSSLRVPDPVIGTKPAYSRDVFTPPNTNSQQQPAGGVPEAPDLPPGFEQFAKVDAMDFDGAPGFQKRGAANPAAKGPTGAANQKQEMSVLFQNERIPRESLTEPRNRELPEELRQDNDGTKEAPTPRGIEPRRAAVEKSTEARNGKEEDERKRKQAETLSVEEEKARRNRENAKRYDEGRRLAERIARDERLRKENERYERQDSKGFREPKERPSKEGDRRERSRERGHDTRGSEVSPRKVGSEPSPRDKDRDTKGSSKKGSSILSPRERATEASPRERAPKPKSRAGKSERSPRDGKSEPSPRMSSGWIRDERKDRERDSERTGELSRSDSWKRDERSREKEDGIRSSRDAPREIVRARGSDRERSREKSRDRGTDQRSRSVDESPGRRGRQERDREGPPGKSPRARDDGERAPKDLGTKGRASVERSPRGSGKESRSREVSPKGRRKEEKSQESLKSAKDESGSGGQKSEGSVAVEEKAKVSEGLSSALKTDGVAGTSGLRSAVQARAEGNFAANQGVGAPGREGLPTAERGLGANPKSGDSATKDKPRPADDTQGGRREEDASRGEQPDRRQSGEGSQRGLDREDKGPSKSGGSRNYSGERLGGDSRDARRSPEPDSRTKPIPCRYFPKCDKGDACRFAHVQGSKPCRFFLMGKCREGEACRFAHPRGEEPGELKAIRREPPKGRAEEKAAVTADDSERKQEGESRSLKSRSLEKANSLGAATSELVEPVSKQETAAQAGQTKMPEAVGNAGTAAPKEKPVPTGTVPTKANDVSALAERKRLREEAAALMPAGAFRSQSARLAPASVQTAYAMPRSSSDIGRRKTLPLEETRIRGGTHGELPEMEEGEVRVAEEPGVKEAGELSPAGGVPPVRGAGQGIPPGRAPVHARLSLPGSRVESQRDGEMSPGMRRQPVVERLGPGGLEARMEEERMRFEEMRRMAMREDMHREGGRRQEIMFEEARRGEMMGAFGGGREMLVRDEREMMLEGRETVLRDEREVMQQGRREVMMQGARMLDDERMVLRDERDFQGSPRDLQPDLRELLRRRNAQGIPGAQGGNNRPISERLLGGPFSKRNM</sequence>
<dbReference type="STRING" id="105231.A0A1Y1IHE5"/>
<dbReference type="GO" id="GO:0003723">
    <property type="term" value="F:RNA binding"/>
    <property type="evidence" value="ECO:0000318"/>
    <property type="project" value="GO_Central"/>
</dbReference>
<dbReference type="InterPro" id="IPR045055">
    <property type="entry name" value="DNA2/NAM7-like"/>
</dbReference>
<feature type="compositionally biased region" description="Basic and acidic residues" evidence="6">
    <location>
        <begin position="2725"/>
        <end position="2738"/>
    </location>
</feature>
<feature type="compositionally biased region" description="Low complexity" evidence="6">
    <location>
        <begin position="3305"/>
        <end position="3314"/>
    </location>
</feature>
<feature type="compositionally biased region" description="Pro residues" evidence="6">
    <location>
        <begin position="1067"/>
        <end position="1085"/>
    </location>
</feature>
<dbReference type="OMA" id="HSEDIHG"/>
<feature type="region of interest" description="Disordered" evidence="6">
    <location>
        <begin position="3250"/>
        <end position="3355"/>
    </location>
</feature>
<dbReference type="PANTHER" id="PTHR10887">
    <property type="entry name" value="DNA2/NAM7 HELICASE FAMILY"/>
    <property type="match status" value="1"/>
</dbReference>
<evidence type="ECO:0000313" key="9">
    <source>
        <dbReference type="Proteomes" id="UP000054558"/>
    </source>
</evidence>
<dbReference type="Pfam" id="PF14608">
    <property type="entry name" value="zf-CCCH_2"/>
    <property type="match status" value="1"/>
</dbReference>
<dbReference type="Pfam" id="PF13087">
    <property type="entry name" value="AAA_12"/>
    <property type="match status" value="1"/>
</dbReference>
<feature type="compositionally biased region" description="Basic and acidic residues" evidence="6">
    <location>
        <begin position="1114"/>
        <end position="1134"/>
    </location>
</feature>
<dbReference type="Gene3D" id="3.40.50.300">
    <property type="entry name" value="P-loop containing nucleotide triphosphate hydrolases"/>
    <property type="match status" value="2"/>
</dbReference>
<feature type="compositionally biased region" description="Polar residues" evidence="6">
    <location>
        <begin position="1139"/>
        <end position="1152"/>
    </location>
</feature>
<dbReference type="GO" id="GO:0016787">
    <property type="term" value="F:hydrolase activity"/>
    <property type="evidence" value="ECO:0007669"/>
    <property type="project" value="UniProtKB-KW"/>
</dbReference>
<feature type="region of interest" description="Disordered" evidence="6">
    <location>
        <begin position="1622"/>
        <end position="1645"/>
    </location>
</feature>
<keyword evidence="5" id="KW-0863">Zinc-finger</keyword>
<feature type="region of interest" description="Disordered" evidence="6">
    <location>
        <begin position="2452"/>
        <end position="2936"/>
    </location>
</feature>
<keyword evidence="5" id="KW-0479">Metal-binding</keyword>
<feature type="compositionally biased region" description="Basic and acidic residues" evidence="6">
    <location>
        <begin position="3103"/>
        <end position="3154"/>
    </location>
</feature>
<organism evidence="8 9">
    <name type="scientific">Klebsormidium nitens</name>
    <name type="common">Green alga</name>
    <name type="synonym">Ulothrix nitens</name>
    <dbReference type="NCBI Taxonomy" id="105231"/>
    <lineage>
        <taxon>Eukaryota</taxon>
        <taxon>Viridiplantae</taxon>
        <taxon>Streptophyta</taxon>
        <taxon>Klebsormidiophyceae</taxon>
        <taxon>Klebsormidiales</taxon>
        <taxon>Klebsormidiaceae</taxon>
        <taxon>Klebsormidium</taxon>
    </lineage>
</organism>
<dbReference type="InterPro" id="IPR041679">
    <property type="entry name" value="DNA2/NAM7-like_C"/>
</dbReference>
<dbReference type="Pfam" id="PF12726">
    <property type="entry name" value="SEN1_N"/>
    <property type="match status" value="1"/>
</dbReference>
<dbReference type="InterPro" id="IPR000571">
    <property type="entry name" value="Znf_CCCH"/>
</dbReference>
<evidence type="ECO:0000256" key="6">
    <source>
        <dbReference type="SAM" id="MobiDB-lite"/>
    </source>
</evidence>
<dbReference type="SMART" id="SM00356">
    <property type="entry name" value="ZnF_C3H1"/>
    <property type="match status" value="2"/>
</dbReference>
<dbReference type="EMBL" id="DF237381">
    <property type="protein sequence ID" value="GAQ88481.1"/>
    <property type="molecule type" value="Genomic_DNA"/>
</dbReference>
<dbReference type="PROSITE" id="PS50103">
    <property type="entry name" value="ZF_C3H1"/>
    <property type="match status" value="2"/>
</dbReference>
<feature type="region of interest" description="Disordered" evidence="6">
    <location>
        <begin position="2225"/>
        <end position="2315"/>
    </location>
</feature>
<dbReference type="FunFam" id="3.40.50.300:FF:000326">
    <property type="entry name" value="P-loop containing nucleoside triphosphate hydrolase"/>
    <property type="match status" value="1"/>
</dbReference>
<dbReference type="InterPro" id="IPR041677">
    <property type="entry name" value="DNA2/NAM7_AAA_11"/>
</dbReference>
<dbReference type="CDD" id="cd18042">
    <property type="entry name" value="DEXXQc_SETX"/>
    <property type="match status" value="1"/>
</dbReference>
<feature type="domain" description="C3H1-type" evidence="7">
    <location>
        <begin position="3058"/>
        <end position="3081"/>
    </location>
</feature>
<evidence type="ECO:0000256" key="3">
    <source>
        <dbReference type="ARBA" id="ARBA00022806"/>
    </source>
</evidence>
<dbReference type="Proteomes" id="UP000054558">
    <property type="component" value="Unassembled WGS sequence"/>
</dbReference>
<dbReference type="PANTHER" id="PTHR10887:SF495">
    <property type="entry name" value="HELICASE SENATAXIN ISOFORM X1-RELATED"/>
    <property type="match status" value="1"/>
</dbReference>
<dbReference type="Gene3D" id="4.10.1000.10">
    <property type="entry name" value="Zinc finger, CCCH-type"/>
    <property type="match status" value="1"/>
</dbReference>